<dbReference type="EMBL" id="MN738914">
    <property type="protein sequence ID" value="QHT30981.1"/>
    <property type="molecule type" value="Genomic_DNA"/>
</dbReference>
<reference evidence="1" key="1">
    <citation type="journal article" date="2020" name="Nature">
        <title>Giant virus diversity and host interactions through global metagenomics.</title>
        <authorList>
            <person name="Schulz F."/>
            <person name="Roux S."/>
            <person name="Paez-Espino D."/>
            <person name="Jungbluth S."/>
            <person name="Walsh D.A."/>
            <person name="Denef V.J."/>
            <person name="McMahon K.D."/>
            <person name="Konstantinidis K.T."/>
            <person name="Eloe-Fadrosh E.A."/>
            <person name="Kyrpides N.C."/>
            <person name="Woyke T."/>
        </authorList>
    </citation>
    <scope>NUCLEOTIDE SEQUENCE</scope>
    <source>
        <strain evidence="1">GVMAG-M-3300009151-50</strain>
    </source>
</reference>
<dbReference type="AlphaFoldDB" id="A0A6C0EQM6"/>
<organism evidence="1">
    <name type="scientific">viral metagenome</name>
    <dbReference type="NCBI Taxonomy" id="1070528"/>
    <lineage>
        <taxon>unclassified sequences</taxon>
        <taxon>metagenomes</taxon>
        <taxon>organismal metagenomes</taxon>
    </lineage>
</organism>
<name>A0A6C0EQM6_9ZZZZ</name>
<proteinExistence type="predicted"/>
<evidence type="ECO:0000313" key="1">
    <source>
        <dbReference type="EMBL" id="QHT30981.1"/>
    </source>
</evidence>
<protein>
    <submittedName>
        <fullName evidence="1">Uncharacterized protein</fullName>
    </submittedName>
</protein>
<sequence>MDDVTGYSETEKYENYMQIIKTLEFIEKNGRITEDWMEENKAIIEKWRDMINDYSRLNPEITSKYFRKDCNDTEVLIQYLIASIRSTKTFDIKVYVILLQKMKAMCDHAYDDMEMNELMNGLSLQ</sequence>
<accession>A0A6C0EQM6</accession>